<dbReference type="PANTHER" id="PTHR37828">
    <property type="entry name" value="GSR2449 PROTEIN"/>
    <property type="match status" value="1"/>
</dbReference>
<dbReference type="InterPro" id="IPR011008">
    <property type="entry name" value="Dimeric_a/b-barrel"/>
</dbReference>
<dbReference type="PANTHER" id="PTHR37828:SF1">
    <property type="entry name" value="YCII-RELATED DOMAIN-CONTAINING PROTEIN"/>
    <property type="match status" value="1"/>
</dbReference>
<comment type="caution">
    <text evidence="3">The sequence shown here is derived from an EMBL/GenBank/DDBJ whole genome shotgun (WGS) entry which is preliminary data.</text>
</comment>
<proteinExistence type="inferred from homology"/>
<accession>A0ABT4Q544</accession>
<dbReference type="Proteomes" id="UP001527882">
    <property type="component" value="Unassembled WGS sequence"/>
</dbReference>
<keyword evidence="4" id="KW-1185">Reference proteome</keyword>
<dbReference type="InterPro" id="IPR005545">
    <property type="entry name" value="YCII"/>
</dbReference>
<dbReference type="EMBL" id="JAQAGZ010000003">
    <property type="protein sequence ID" value="MCZ8511983.1"/>
    <property type="molecule type" value="Genomic_DNA"/>
</dbReference>
<evidence type="ECO:0000256" key="1">
    <source>
        <dbReference type="ARBA" id="ARBA00007689"/>
    </source>
</evidence>
<evidence type="ECO:0000313" key="3">
    <source>
        <dbReference type="EMBL" id="MCZ8511983.1"/>
    </source>
</evidence>
<evidence type="ECO:0000259" key="2">
    <source>
        <dbReference type="Pfam" id="PF03795"/>
    </source>
</evidence>
<organism evidence="3 4">
    <name type="scientific">Paenibacillus gyeongsangnamensis</name>
    <dbReference type="NCBI Taxonomy" id="3388067"/>
    <lineage>
        <taxon>Bacteria</taxon>
        <taxon>Bacillati</taxon>
        <taxon>Bacillota</taxon>
        <taxon>Bacilli</taxon>
        <taxon>Bacillales</taxon>
        <taxon>Paenibacillaceae</taxon>
        <taxon>Paenibacillus</taxon>
    </lineage>
</organism>
<protein>
    <submittedName>
        <fullName evidence="3">YciI family protein</fullName>
    </submittedName>
</protein>
<reference evidence="3 4" key="1">
    <citation type="submission" date="2022-12" db="EMBL/GenBank/DDBJ databases">
        <title>Draft genome sequence of Paenibacillus sp. dW9.</title>
        <authorList>
            <person name="Choi E.-W."/>
            <person name="Kim D.-U."/>
        </authorList>
    </citation>
    <scope>NUCLEOTIDE SEQUENCE [LARGE SCALE GENOMIC DNA]</scope>
    <source>
        <strain evidence="4">dW9</strain>
    </source>
</reference>
<gene>
    <name evidence="3" type="ORF">O9H85_06000</name>
</gene>
<sequence length="86" mass="10223">MKYFVVWLPMLDEEKSRVFRPEHLAYLQQQRGQGRIFANGRFTDGWGGMVIYQAESQEEVAAWAENDPYVIHGARSYEIHEWDMVR</sequence>
<comment type="similarity">
    <text evidence="1">Belongs to the YciI family.</text>
</comment>
<dbReference type="SUPFAM" id="SSF54909">
    <property type="entry name" value="Dimeric alpha+beta barrel"/>
    <property type="match status" value="1"/>
</dbReference>
<dbReference type="Pfam" id="PF03795">
    <property type="entry name" value="YCII"/>
    <property type="match status" value="1"/>
</dbReference>
<dbReference type="RefSeq" id="WP_269880374.1">
    <property type="nucleotide sequence ID" value="NZ_JAQAGZ010000003.1"/>
</dbReference>
<feature type="domain" description="YCII-related" evidence="2">
    <location>
        <begin position="13"/>
        <end position="82"/>
    </location>
</feature>
<evidence type="ECO:0000313" key="4">
    <source>
        <dbReference type="Proteomes" id="UP001527882"/>
    </source>
</evidence>
<dbReference type="Gene3D" id="3.30.70.1060">
    <property type="entry name" value="Dimeric alpha+beta barrel"/>
    <property type="match status" value="1"/>
</dbReference>
<name>A0ABT4Q544_9BACL</name>